<keyword evidence="3" id="KW-1185">Reference proteome</keyword>
<reference evidence="3" key="1">
    <citation type="submission" date="2017-09" db="EMBL/GenBank/DDBJ databases">
        <authorList>
            <person name="Varghese N."/>
            <person name="Submissions S."/>
        </authorList>
    </citation>
    <scope>NUCLEOTIDE SEQUENCE [LARGE SCALE GENOMIC DNA]</scope>
    <source>
        <strain evidence="3">CGMCC 1.8913</strain>
    </source>
</reference>
<dbReference type="Proteomes" id="UP000219356">
    <property type="component" value="Unassembled WGS sequence"/>
</dbReference>
<keyword evidence="1" id="KW-0472">Membrane</keyword>
<dbReference type="AlphaFoldDB" id="A0A285N1Z7"/>
<dbReference type="EMBL" id="OBEK01000001">
    <property type="protein sequence ID" value="SNZ03472.1"/>
    <property type="molecule type" value="Genomic_DNA"/>
</dbReference>
<evidence type="ECO:0000256" key="1">
    <source>
        <dbReference type="SAM" id="Phobius"/>
    </source>
</evidence>
<evidence type="ECO:0000313" key="3">
    <source>
        <dbReference type="Proteomes" id="UP000219356"/>
    </source>
</evidence>
<feature type="transmembrane region" description="Helical" evidence="1">
    <location>
        <begin position="73"/>
        <end position="98"/>
    </location>
</feature>
<protein>
    <submittedName>
        <fullName evidence="2">Uncharacterized protein</fullName>
    </submittedName>
</protein>
<keyword evidence="1" id="KW-0812">Transmembrane</keyword>
<feature type="transmembrane region" description="Helical" evidence="1">
    <location>
        <begin position="110"/>
        <end position="130"/>
    </location>
</feature>
<dbReference type="OrthoDB" id="2973852at2"/>
<dbReference type="RefSeq" id="WP_097038703.1">
    <property type="nucleotide sequence ID" value="NZ_OBEK01000001.1"/>
</dbReference>
<sequence length="139" mass="15075">MRTSKVLTSIALTLMVLILIGSLVFTVTLPQNDSLEQAVTTFLENDPKYQRQLEADEASSISLSDMAAETLSVLQIFLIIPTVYIAIICLIVLIGFLLISKKPRAARFTLFSAAILSLITIIVPILLFIAGGKLKGQPA</sequence>
<gene>
    <name evidence="2" type="ORF">SAMN05421503_0371</name>
</gene>
<evidence type="ECO:0000313" key="2">
    <source>
        <dbReference type="EMBL" id="SNZ03472.1"/>
    </source>
</evidence>
<proteinExistence type="predicted"/>
<name>A0A285N1Z7_9BACI</name>
<organism evidence="2 3">
    <name type="scientific">Terribacillus aidingensis</name>
    <dbReference type="NCBI Taxonomy" id="586416"/>
    <lineage>
        <taxon>Bacteria</taxon>
        <taxon>Bacillati</taxon>
        <taxon>Bacillota</taxon>
        <taxon>Bacilli</taxon>
        <taxon>Bacillales</taxon>
        <taxon>Bacillaceae</taxon>
        <taxon>Terribacillus</taxon>
    </lineage>
</organism>
<accession>A0A285N1Z7</accession>
<keyword evidence="1" id="KW-1133">Transmembrane helix</keyword>